<dbReference type="EMBL" id="LVLJ01000377">
    <property type="protein sequence ID" value="OAE34594.1"/>
    <property type="molecule type" value="Genomic_DNA"/>
</dbReference>
<name>A0A176WP16_MARPO</name>
<keyword evidence="3" id="KW-1185">Reference proteome</keyword>
<feature type="region of interest" description="Disordered" evidence="1">
    <location>
        <begin position="1"/>
        <end position="21"/>
    </location>
</feature>
<dbReference type="Proteomes" id="UP000077202">
    <property type="component" value="Unassembled WGS sequence"/>
</dbReference>
<evidence type="ECO:0000256" key="1">
    <source>
        <dbReference type="SAM" id="MobiDB-lite"/>
    </source>
</evidence>
<organism evidence="2 3">
    <name type="scientific">Marchantia polymorpha subsp. ruderalis</name>
    <dbReference type="NCBI Taxonomy" id="1480154"/>
    <lineage>
        <taxon>Eukaryota</taxon>
        <taxon>Viridiplantae</taxon>
        <taxon>Streptophyta</taxon>
        <taxon>Embryophyta</taxon>
        <taxon>Marchantiophyta</taxon>
        <taxon>Marchantiopsida</taxon>
        <taxon>Marchantiidae</taxon>
        <taxon>Marchantiales</taxon>
        <taxon>Marchantiaceae</taxon>
        <taxon>Marchantia</taxon>
    </lineage>
</organism>
<accession>A0A176WP16</accession>
<sequence>MAEVGKENVDPEKERQRAENDRAAMTQMLRRIELEGHGVMRFLYSQNVFFVSLERLYKERINREVLMQLLRRCVKIMMTWIPEFRGVLVDVLREQKHMLENTQGKFTQKRMPNNVIRWFRYRLPNGCRIIVQEKLRDLGQQTQRPYEPPERVLKHCFGGDELRVVKWGFERFAVGKNDRRIVELGTSMHLRHFAGQRG</sequence>
<proteinExistence type="predicted"/>
<dbReference type="AlphaFoldDB" id="A0A176WP16"/>
<comment type="caution">
    <text evidence="2">The sequence shown here is derived from an EMBL/GenBank/DDBJ whole genome shotgun (WGS) entry which is preliminary data.</text>
</comment>
<evidence type="ECO:0000313" key="3">
    <source>
        <dbReference type="Proteomes" id="UP000077202"/>
    </source>
</evidence>
<gene>
    <name evidence="2" type="ORF">AXG93_167s1050</name>
</gene>
<reference evidence="2" key="1">
    <citation type="submission" date="2016-03" db="EMBL/GenBank/DDBJ databases">
        <title>Mechanisms controlling the formation of the plant cell surface in tip-growing cells are functionally conserved among land plants.</title>
        <authorList>
            <person name="Honkanen S."/>
            <person name="Jones V.A."/>
            <person name="Morieri G."/>
            <person name="Champion C."/>
            <person name="Hetherington A.J."/>
            <person name="Kelly S."/>
            <person name="Saint-Marcoux D."/>
            <person name="Proust H."/>
            <person name="Prescott H."/>
            <person name="Dolan L."/>
        </authorList>
    </citation>
    <scope>NUCLEOTIDE SEQUENCE [LARGE SCALE GENOMIC DNA]</scope>
    <source>
        <tissue evidence="2">Whole gametophyte</tissue>
    </source>
</reference>
<protein>
    <submittedName>
        <fullName evidence="2">Uncharacterized protein</fullName>
    </submittedName>
</protein>
<evidence type="ECO:0000313" key="2">
    <source>
        <dbReference type="EMBL" id="OAE34594.1"/>
    </source>
</evidence>